<sequence length="171" mass="18493">MPRSLPASSRASEGSSETRNPTVLVGVCKGPLASPAQELPSFQVPPSPAIPGYDKINIVDQRASDESNSNDNYVTSSLFLLAVMLLEAMWGDEGGNLSPDSREAGEYEVPNPQGKNQVQNEGSQQLQPQSYLEYFFPVNVCPVREGEAAGKRSHHLSLPNLSEAVTGWSYE</sequence>
<feature type="region of interest" description="Disordered" evidence="1">
    <location>
        <begin position="1"/>
        <end position="22"/>
    </location>
</feature>
<gene>
    <name evidence="2" type="ORF">TREES_T100005171</name>
</gene>
<evidence type="ECO:0000313" key="2">
    <source>
        <dbReference type="EMBL" id="ELW68852.1"/>
    </source>
</evidence>
<evidence type="ECO:0000313" key="3">
    <source>
        <dbReference type="Proteomes" id="UP000011518"/>
    </source>
</evidence>
<name>L9L5Z2_TUPCH</name>
<organism evidence="2 3">
    <name type="scientific">Tupaia chinensis</name>
    <name type="common">Chinese tree shrew</name>
    <name type="synonym">Tupaia belangeri chinensis</name>
    <dbReference type="NCBI Taxonomy" id="246437"/>
    <lineage>
        <taxon>Eukaryota</taxon>
        <taxon>Metazoa</taxon>
        <taxon>Chordata</taxon>
        <taxon>Craniata</taxon>
        <taxon>Vertebrata</taxon>
        <taxon>Euteleostomi</taxon>
        <taxon>Mammalia</taxon>
        <taxon>Eutheria</taxon>
        <taxon>Euarchontoglires</taxon>
        <taxon>Scandentia</taxon>
        <taxon>Tupaiidae</taxon>
        <taxon>Tupaia</taxon>
    </lineage>
</organism>
<proteinExistence type="predicted"/>
<accession>L9L5Z2</accession>
<dbReference type="EMBL" id="KB320557">
    <property type="protein sequence ID" value="ELW68852.1"/>
    <property type="molecule type" value="Genomic_DNA"/>
</dbReference>
<dbReference type="Proteomes" id="UP000011518">
    <property type="component" value="Unassembled WGS sequence"/>
</dbReference>
<evidence type="ECO:0000256" key="1">
    <source>
        <dbReference type="SAM" id="MobiDB-lite"/>
    </source>
</evidence>
<dbReference type="InParanoid" id="L9L5Z2"/>
<reference evidence="3" key="1">
    <citation type="submission" date="2012-07" db="EMBL/GenBank/DDBJ databases">
        <title>Genome of the Chinese tree shrew, a rising model animal genetically related to primates.</title>
        <authorList>
            <person name="Zhang G."/>
            <person name="Fan Y."/>
            <person name="Yao Y."/>
            <person name="Huang Z."/>
        </authorList>
    </citation>
    <scope>NUCLEOTIDE SEQUENCE [LARGE SCALE GENOMIC DNA]</scope>
</reference>
<protein>
    <submittedName>
        <fullName evidence="2">Uncharacterized protein</fullName>
    </submittedName>
</protein>
<keyword evidence="3" id="KW-1185">Reference proteome</keyword>
<feature type="compositionally biased region" description="Polar residues" evidence="1">
    <location>
        <begin position="1"/>
        <end position="21"/>
    </location>
</feature>
<reference evidence="3" key="2">
    <citation type="journal article" date="2013" name="Nat. Commun.">
        <title>Genome of the Chinese tree shrew.</title>
        <authorList>
            <person name="Fan Y."/>
            <person name="Huang Z.Y."/>
            <person name="Cao C.C."/>
            <person name="Chen C.S."/>
            <person name="Chen Y.X."/>
            <person name="Fan D.D."/>
            <person name="He J."/>
            <person name="Hou H.L."/>
            <person name="Hu L."/>
            <person name="Hu X.T."/>
            <person name="Jiang X.T."/>
            <person name="Lai R."/>
            <person name="Lang Y.S."/>
            <person name="Liang B."/>
            <person name="Liao S.G."/>
            <person name="Mu D."/>
            <person name="Ma Y.Y."/>
            <person name="Niu Y.Y."/>
            <person name="Sun X.Q."/>
            <person name="Xia J.Q."/>
            <person name="Xiao J."/>
            <person name="Xiong Z.Q."/>
            <person name="Xu L."/>
            <person name="Yang L."/>
            <person name="Zhang Y."/>
            <person name="Zhao W."/>
            <person name="Zhao X.D."/>
            <person name="Zheng Y.T."/>
            <person name="Zhou J.M."/>
            <person name="Zhu Y.B."/>
            <person name="Zhang G.J."/>
            <person name="Wang J."/>
            <person name="Yao Y.G."/>
        </authorList>
    </citation>
    <scope>NUCLEOTIDE SEQUENCE [LARGE SCALE GENOMIC DNA]</scope>
</reference>
<dbReference type="AlphaFoldDB" id="L9L5Z2"/>
<feature type="compositionally biased region" description="Polar residues" evidence="1">
    <location>
        <begin position="113"/>
        <end position="124"/>
    </location>
</feature>
<feature type="region of interest" description="Disordered" evidence="1">
    <location>
        <begin position="92"/>
        <end position="124"/>
    </location>
</feature>